<keyword evidence="3" id="KW-1185">Reference proteome</keyword>
<keyword evidence="1" id="KW-0472">Membrane</keyword>
<dbReference type="RefSeq" id="WP_263003135.1">
    <property type="nucleotide sequence ID" value="NZ_JAOTEM010000002.1"/>
</dbReference>
<name>A0ABT2WAR0_9FLAO</name>
<dbReference type="Proteomes" id="UP001208649">
    <property type="component" value="Unassembled WGS sequence"/>
</dbReference>
<reference evidence="3" key="1">
    <citation type="submission" date="2023-07" db="EMBL/GenBank/DDBJ databases">
        <title>Chryseobacterium sp. strain PBS4-4 Genome sequencing and assembly.</title>
        <authorList>
            <person name="Jung Y."/>
        </authorList>
    </citation>
    <scope>NUCLEOTIDE SEQUENCE [LARGE SCALE GENOMIC DNA]</scope>
    <source>
        <strain evidence="3">PBS4-4</strain>
    </source>
</reference>
<keyword evidence="1" id="KW-0812">Transmembrane</keyword>
<sequence length="162" mass="18917">MKYKKILIALLVVIAFYYILSIIIFRGSFITNHYYSYNSLLESKIQGTLVSDNLHLKIEGDSLKGIKNLNEKFFSTRYTYQKFYGFLISLHKEDENYRRIIWDEPTPLSAGRNWIITDDDNHYLGEAFSVGHFDAKVSENVVLNVKNPKTDYKIGTIQFLVE</sequence>
<accession>A0ABT2WAR0</accession>
<protein>
    <submittedName>
        <fullName evidence="2">Uncharacterized protein</fullName>
    </submittedName>
</protein>
<evidence type="ECO:0000256" key="1">
    <source>
        <dbReference type="SAM" id="Phobius"/>
    </source>
</evidence>
<evidence type="ECO:0000313" key="3">
    <source>
        <dbReference type="Proteomes" id="UP001208649"/>
    </source>
</evidence>
<proteinExistence type="predicted"/>
<dbReference type="EMBL" id="JAOTEM010000002">
    <property type="protein sequence ID" value="MCU7617705.1"/>
    <property type="molecule type" value="Genomic_DNA"/>
</dbReference>
<feature type="transmembrane region" description="Helical" evidence="1">
    <location>
        <begin position="6"/>
        <end position="25"/>
    </location>
</feature>
<gene>
    <name evidence="2" type="ORF">NZ698_10890</name>
</gene>
<evidence type="ECO:0000313" key="2">
    <source>
        <dbReference type="EMBL" id="MCU7617705.1"/>
    </source>
</evidence>
<organism evidence="2 3">
    <name type="scientific">Chryseobacterium edaphi</name>
    <dbReference type="NCBI Taxonomy" id="2976532"/>
    <lineage>
        <taxon>Bacteria</taxon>
        <taxon>Pseudomonadati</taxon>
        <taxon>Bacteroidota</taxon>
        <taxon>Flavobacteriia</taxon>
        <taxon>Flavobacteriales</taxon>
        <taxon>Weeksellaceae</taxon>
        <taxon>Chryseobacterium group</taxon>
        <taxon>Chryseobacterium</taxon>
    </lineage>
</organism>
<comment type="caution">
    <text evidence="2">The sequence shown here is derived from an EMBL/GenBank/DDBJ whole genome shotgun (WGS) entry which is preliminary data.</text>
</comment>
<keyword evidence="1" id="KW-1133">Transmembrane helix</keyword>